<dbReference type="InterPro" id="IPR006685">
    <property type="entry name" value="MscS_channel_2nd"/>
</dbReference>
<dbReference type="PROSITE" id="PS01246">
    <property type="entry name" value="UPF0003"/>
    <property type="match status" value="1"/>
</dbReference>
<feature type="domain" description="Mechanosensitive ion channel MscS" evidence="8">
    <location>
        <begin position="100"/>
        <end position="169"/>
    </location>
</feature>
<dbReference type="Gene3D" id="1.10.287.1260">
    <property type="match status" value="1"/>
</dbReference>
<dbReference type="OrthoDB" id="5069510at2"/>
<dbReference type="InterPro" id="IPR011014">
    <property type="entry name" value="MscS_channel_TM-2"/>
</dbReference>
<dbReference type="AlphaFoldDB" id="A0A4Y5YQ36"/>
<keyword evidence="6 7" id="KW-0472">Membrane</keyword>
<dbReference type="EMBL" id="CP041040">
    <property type="protein sequence ID" value="QDE34817.1"/>
    <property type="molecule type" value="Genomic_DNA"/>
</dbReference>
<evidence type="ECO:0000256" key="5">
    <source>
        <dbReference type="ARBA" id="ARBA00022989"/>
    </source>
</evidence>
<reference evidence="9 10" key="1">
    <citation type="submission" date="2019-06" db="EMBL/GenBank/DDBJ databases">
        <title>Complete genome of Microbacterium foliorum M2.</title>
        <authorList>
            <person name="Cao G."/>
        </authorList>
    </citation>
    <scope>NUCLEOTIDE SEQUENCE [LARGE SCALE GENOMIC DNA]</scope>
    <source>
        <strain evidence="9 10">M2</strain>
    </source>
</reference>
<dbReference type="GO" id="GO:0008381">
    <property type="term" value="F:mechanosensitive monoatomic ion channel activity"/>
    <property type="evidence" value="ECO:0007669"/>
    <property type="project" value="InterPro"/>
</dbReference>
<dbReference type="PANTHER" id="PTHR30221:SF1">
    <property type="entry name" value="SMALL-CONDUCTANCE MECHANOSENSITIVE CHANNEL"/>
    <property type="match status" value="1"/>
</dbReference>
<dbReference type="Pfam" id="PF00924">
    <property type="entry name" value="MS_channel_2nd"/>
    <property type="match status" value="1"/>
</dbReference>
<keyword evidence="4 7" id="KW-0812">Transmembrane</keyword>
<gene>
    <name evidence="9" type="ORF">FIV50_08445</name>
</gene>
<feature type="transmembrane region" description="Helical" evidence="7">
    <location>
        <begin position="54"/>
        <end position="76"/>
    </location>
</feature>
<dbReference type="PANTHER" id="PTHR30221">
    <property type="entry name" value="SMALL-CONDUCTANCE MECHANOSENSITIVE CHANNEL"/>
    <property type="match status" value="1"/>
</dbReference>
<dbReference type="InterPro" id="IPR006686">
    <property type="entry name" value="MscS_channel_CS"/>
</dbReference>
<dbReference type="Proteomes" id="UP000316125">
    <property type="component" value="Chromosome"/>
</dbReference>
<dbReference type="InterPro" id="IPR045275">
    <property type="entry name" value="MscS_archaea/bacteria_type"/>
</dbReference>
<feature type="transmembrane region" description="Helical" evidence="7">
    <location>
        <begin position="82"/>
        <end position="101"/>
    </location>
</feature>
<keyword evidence="5 7" id="KW-1133">Transmembrane helix</keyword>
<dbReference type="InterPro" id="IPR023408">
    <property type="entry name" value="MscS_beta-dom_sf"/>
</dbReference>
<dbReference type="InterPro" id="IPR010920">
    <property type="entry name" value="LSM_dom_sf"/>
</dbReference>
<evidence type="ECO:0000256" key="7">
    <source>
        <dbReference type="SAM" id="Phobius"/>
    </source>
</evidence>
<evidence type="ECO:0000313" key="9">
    <source>
        <dbReference type="EMBL" id="QDE34817.1"/>
    </source>
</evidence>
<feature type="transmembrane region" description="Helical" evidence="7">
    <location>
        <begin position="12"/>
        <end position="33"/>
    </location>
</feature>
<evidence type="ECO:0000256" key="2">
    <source>
        <dbReference type="ARBA" id="ARBA00008017"/>
    </source>
</evidence>
<name>A0A4Y5YQ36_9MICO</name>
<keyword evidence="3" id="KW-1003">Cell membrane</keyword>
<dbReference type="RefSeq" id="WP_140037052.1">
    <property type="nucleotide sequence ID" value="NZ_CP041040.1"/>
</dbReference>
<evidence type="ECO:0000313" key="10">
    <source>
        <dbReference type="Proteomes" id="UP000316125"/>
    </source>
</evidence>
<dbReference type="SUPFAM" id="SSF50182">
    <property type="entry name" value="Sm-like ribonucleoproteins"/>
    <property type="match status" value="1"/>
</dbReference>
<dbReference type="Gene3D" id="2.30.30.60">
    <property type="match status" value="1"/>
</dbReference>
<evidence type="ECO:0000256" key="4">
    <source>
        <dbReference type="ARBA" id="ARBA00022692"/>
    </source>
</evidence>
<dbReference type="InterPro" id="IPR011066">
    <property type="entry name" value="MscS_channel_C_sf"/>
</dbReference>
<evidence type="ECO:0000256" key="6">
    <source>
        <dbReference type="ARBA" id="ARBA00023136"/>
    </source>
</evidence>
<dbReference type="SUPFAM" id="SSF82861">
    <property type="entry name" value="Mechanosensitive channel protein MscS (YggB), transmembrane region"/>
    <property type="match status" value="1"/>
</dbReference>
<organism evidence="9 10">
    <name type="scientific">Microbacterium foliorum</name>
    <dbReference type="NCBI Taxonomy" id="104336"/>
    <lineage>
        <taxon>Bacteria</taxon>
        <taxon>Bacillati</taxon>
        <taxon>Actinomycetota</taxon>
        <taxon>Actinomycetes</taxon>
        <taxon>Micrococcales</taxon>
        <taxon>Microbacteriaceae</taxon>
        <taxon>Microbacterium</taxon>
    </lineage>
</organism>
<proteinExistence type="inferred from homology"/>
<dbReference type="GO" id="GO:0005886">
    <property type="term" value="C:plasma membrane"/>
    <property type="evidence" value="ECO:0007669"/>
    <property type="project" value="UniProtKB-SubCell"/>
</dbReference>
<sequence length="277" mass="29614">MSFTDLFPGGVTPWQVVFAILSVLTGWLVSRFARSGVRKLAVKTPGISDSVAQLAARLTQYVILLGGIGIGLAFLGANVQPLLAMTAVAVVVLILVLRGVADNFAAGVLLQSRRPIQIGEQLTIGVLDEPVEGIVRELNGRSVVVETSDGRTIHVPNATLLSEVLVNDSRYGARRSEVVVRARLSDEIQLQSISDLIVEATRSAAGVHTREPPTATIVYASTTRSIIEVRFWHHPLQANAVSSDVVRRISQILAESGITYAVTGQSATKPLPAPEEI</sequence>
<evidence type="ECO:0000259" key="8">
    <source>
        <dbReference type="Pfam" id="PF00924"/>
    </source>
</evidence>
<comment type="similarity">
    <text evidence="2">Belongs to the MscS (TC 1.A.23) family.</text>
</comment>
<evidence type="ECO:0000256" key="1">
    <source>
        <dbReference type="ARBA" id="ARBA00004651"/>
    </source>
</evidence>
<evidence type="ECO:0000256" key="3">
    <source>
        <dbReference type="ARBA" id="ARBA00022475"/>
    </source>
</evidence>
<dbReference type="SUPFAM" id="SSF82689">
    <property type="entry name" value="Mechanosensitive channel protein MscS (YggB), C-terminal domain"/>
    <property type="match status" value="1"/>
</dbReference>
<accession>A0A4Y5YQ36</accession>
<comment type="subcellular location">
    <subcellularLocation>
        <location evidence="1">Cell membrane</location>
        <topology evidence="1">Multi-pass membrane protein</topology>
    </subcellularLocation>
</comment>
<protein>
    <submittedName>
        <fullName evidence="9">Mechanosensitive ion channel</fullName>
    </submittedName>
</protein>